<sequence>MLTNNEIKLLENIEFHLGFAENEVQFEEKLKIVLSPVLEKLASSHEIVQRKAISILNHINKRMSKTVKLPWDSLVEFVLSVNFMNSAFVKNFTMMYLKKAYESLTEKDKITHLLPLIKNMELKPYHQKKFLFEIILEFLQKLGLKFADLETKEVVDGLYSLYECSRLLSCQQELLFQSQSFKAKIMDYLCKSKLAANTFPAMLHVSFDCLYSPKTDENLQKQGVKFIQWITRMVDNSRLKLIGKVLLFGLLKIIKETGIENLDNLTREQEIKTLLFKPFYGPLDLSIHSSKEDNENLKVIIIKFQEFNQLNQLDQWINDANIQEMEKILEENTNKSSHMLHCCILKYAFSIFQFASILKKIKFYFPKIVILIHEKYNQCTHHLVDNLQISQLILKDTSSAYYKESANMENLDGMSQIPHCHGIG</sequence>
<protein>
    <submittedName>
        <fullName evidence="3">ARM repeat-containing protein</fullName>
    </submittedName>
</protein>
<feature type="domain" description="Proteasome component Ecm29 N-terminal" evidence="2">
    <location>
        <begin position="144"/>
        <end position="267"/>
    </location>
</feature>
<dbReference type="GO" id="GO:0060090">
    <property type="term" value="F:molecular adaptor activity"/>
    <property type="evidence" value="ECO:0007669"/>
    <property type="project" value="InterPro"/>
</dbReference>
<reference evidence="3 4" key="1">
    <citation type="journal article" date="2019" name="Environ. Microbiol.">
        <title>At the nexus of three kingdoms: the genome of the mycorrhizal fungus Gigaspora margarita provides insights into plant, endobacterial and fungal interactions.</title>
        <authorList>
            <person name="Venice F."/>
            <person name="Ghignone S."/>
            <person name="Salvioli di Fossalunga A."/>
            <person name="Amselem J."/>
            <person name="Novero M."/>
            <person name="Xianan X."/>
            <person name="Sedzielewska Toro K."/>
            <person name="Morin E."/>
            <person name="Lipzen A."/>
            <person name="Grigoriev I.V."/>
            <person name="Henrissat B."/>
            <person name="Martin F.M."/>
            <person name="Bonfante P."/>
        </authorList>
    </citation>
    <scope>NUCLEOTIDE SEQUENCE [LARGE SCALE GENOMIC DNA]</scope>
    <source>
        <strain evidence="3 4">BEG34</strain>
    </source>
</reference>
<dbReference type="AlphaFoldDB" id="A0A8H3WY60"/>
<dbReference type="PANTHER" id="PTHR23346:SF19">
    <property type="entry name" value="PROTEASOME ADAPTER AND SCAFFOLD PROTEIN ECM29"/>
    <property type="match status" value="1"/>
</dbReference>
<dbReference type="GO" id="GO:0005634">
    <property type="term" value="C:nucleus"/>
    <property type="evidence" value="ECO:0007669"/>
    <property type="project" value="TreeGrafter"/>
</dbReference>
<dbReference type="InterPro" id="IPR024372">
    <property type="entry name" value="Ecm29_N"/>
</dbReference>
<dbReference type="Proteomes" id="UP000439903">
    <property type="component" value="Unassembled WGS sequence"/>
</dbReference>
<evidence type="ECO:0000313" key="3">
    <source>
        <dbReference type="EMBL" id="KAF0364780.1"/>
    </source>
</evidence>
<evidence type="ECO:0000259" key="2">
    <source>
        <dbReference type="Pfam" id="PF13001"/>
    </source>
</evidence>
<dbReference type="OrthoDB" id="2445881at2759"/>
<dbReference type="GO" id="GO:0036503">
    <property type="term" value="P:ERAD pathway"/>
    <property type="evidence" value="ECO:0007669"/>
    <property type="project" value="TreeGrafter"/>
</dbReference>
<proteinExistence type="predicted"/>
<dbReference type="EMBL" id="WTPW01002819">
    <property type="protein sequence ID" value="KAF0364780.1"/>
    <property type="molecule type" value="Genomic_DNA"/>
</dbReference>
<gene>
    <name evidence="3" type="ORF">F8M41_013868</name>
</gene>
<accession>A0A8H3WY60</accession>
<dbReference type="Pfam" id="PF13001">
    <property type="entry name" value="ECM29_N"/>
    <property type="match status" value="2"/>
</dbReference>
<keyword evidence="4" id="KW-1185">Reference proteome</keyword>
<evidence type="ECO:0000256" key="1">
    <source>
        <dbReference type="ARBA" id="ARBA00022737"/>
    </source>
</evidence>
<dbReference type="GO" id="GO:0043248">
    <property type="term" value="P:proteasome assembly"/>
    <property type="evidence" value="ECO:0007669"/>
    <property type="project" value="InterPro"/>
</dbReference>
<evidence type="ECO:0000313" key="4">
    <source>
        <dbReference type="Proteomes" id="UP000439903"/>
    </source>
</evidence>
<name>A0A8H3WY60_GIGMA</name>
<dbReference type="GO" id="GO:0005737">
    <property type="term" value="C:cytoplasm"/>
    <property type="evidence" value="ECO:0007669"/>
    <property type="project" value="TreeGrafter"/>
</dbReference>
<feature type="domain" description="Proteasome component Ecm29 N-terminal" evidence="2">
    <location>
        <begin position="10"/>
        <end position="142"/>
    </location>
</feature>
<dbReference type="PANTHER" id="PTHR23346">
    <property type="entry name" value="TRANSLATIONAL ACTIVATOR GCN1-RELATED"/>
    <property type="match status" value="1"/>
</dbReference>
<organism evidence="3 4">
    <name type="scientific">Gigaspora margarita</name>
    <dbReference type="NCBI Taxonomy" id="4874"/>
    <lineage>
        <taxon>Eukaryota</taxon>
        <taxon>Fungi</taxon>
        <taxon>Fungi incertae sedis</taxon>
        <taxon>Mucoromycota</taxon>
        <taxon>Glomeromycotina</taxon>
        <taxon>Glomeromycetes</taxon>
        <taxon>Diversisporales</taxon>
        <taxon>Gigasporaceae</taxon>
        <taxon>Gigaspora</taxon>
    </lineage>
</organism>
<comment type="caution">
    <text evidence="3">The sequence shown here is derived from an EMBL/GenBank/DDBJ whole genome shotgun (WGS) entry which is preliminary data.</text>
</comment>
<keyword evidence="1" id="KW-0677">Repeat</keyword>